<gene>
    <name evidence="2" type="ORF">Cfor_02964</name>
</gene>
<dbReference type="EMBL" id="BLKM01000939">
    <property type="protein sequence ID" value="GFG39657.1"/>
    <property type="molecule type" value="Genomic_DNA"/>
</dbReference>
<organism evidence="2 3">
    <name type="scientific">Coptotermes formosanus</name>
    <name type="common">Formosan subterranean termite</name>
    <dbReference type="NCBI Taxonomy" id="36987"/>
    <lineage>
        <taxon>Eukaryota</taxon>
        <taxon>Metazoa</taxon>
        <taxon>Ecdysozoa</taxon>
        <taxon>Arthropoda</taxon>
        <taxon>Hexapoda</taxon>
        <taxon>Insecta</taxon>
        <taxon>Pterygota</taxon>
        <taxon>Neoptera</taxon>
        <taxon>Polyneoptera</taxon>
        <taxon>Dictyoptera</taxon>
        <taxon>Blattodea</taxon>
        <taxon>Blattoidea</taxon>
        <taxon>Termitoidae</taxon>
        <taxon>Rhinotermitidae</taxon>
        <taxon>Coptotermes</taxon>
    </lineage>
</organism>
<keyword evidence="3" id="KW-1185">Reference proteome</keyword>
<dbReference type="InParanoid" id="A0A6L2QCF8"/>
<reference evidence="3" key="1">
    <citation type="submission" date="2020-01" db="EMBL/GenBank/DDBJ databases">
        <title>Draft genome sequence of the Termite Coptotermes fromosanus.</title>
        <authorList>
            <person name="Itakura S."/>
            <person name="Yosikawa Y."/>
            <person name="Umezawa K."/>
        </authorList>
    </citation>
    <scope>NUCLEOTIDE SEQUENCE [LARGE SCALE GENOMIC DNA]</scope>
</reference>
<name>A0A6L2QCF8_COPFO</name>
<dbReference type="OrthoDB" id="6630968at2759"/>
<feature type="compositionally biased region" description="Polar residues" evidence="1">
    <location>
        <begin position="7"/>
        <end position="18"/>
    </location>
</feature>
<feature type="region of interest" description="Disordered" evidence="1">
    <location>
        <begin position="1"/>
        <end position="29"/>
    </location>
</feature>
<comment type="caution">
    <text evidence="2">The sequence shown here is derived from an EMBL/GenBank/DDBJ whole genome shotgun (WGS) entry which is preliminary data.</text>
</comment>
<sequence>MPPVARSASSAYWTPPSNRQRRLSDIPTNNRNYCTARTAEGDMLSNISASTSRHYVDPWDLENYAFMRRHCTTDVETDYVAGSTPALESSQSDFYYVPQFNRRPCPDTDDEDVMKQLSCYLHDPSSSAQSGSVGLVNGVEEEDFYNERFELSYNSCCSPENVDNSAYCIDRAPRLKYKPTSCLYSHTDAGDSYEDYDPCAEDSAAFYSDDSTAIASSGGYGRRVYNPRFECQLYSPSVMLRQAPSHRSDQSLVYVYETGSRKRKMALPKGNLGMRGPSAPAANLFRRHSTNSHHLSESLVPLSRCRYCCGRGTGILWHDVAPSFTKIGHSAAVRAGHGVKFPVNCCVLLKATNKAHSLSIDCLNSPTHKFRTKVPKAAEALQREKERERKLVRQTRPTE</sequence>
<feature type="compositionally biased region" description="Basic and acidic residues" evidence="1">
    <location>
        <begin position="381"/>
        <end position="399"/>
    </location>
</feature>
<evidence type="ECO:0000313" key="3">
    <source>
        <dbReference type="Proteomes" id="UP000502823"/>
    </source>
</evidence>
<feature type="region of interest" description="Disordered" evidence="1">
    <location>
        <begin position="378"/>
        <end position="399"/>
    </location>
</feature>
<evidence type="ECO:0000256" key="1">
    <source>
        <dbReference type="SAM" id="MobiDB-lite"/>
    </source>
</evidence>
<dbReference type="Proteomes" id="UP000502823">
    <property type="component" value="Unassembled WGS sequence"/>
</dbReference>
<evidence type="ECO:0000313" key="2">
    <source>
        <dbReference type="EMBL" id="GFG39657.1"/>
    </source>
</evidence>
<dbReference type="AlphaFoldDB" id="A0A6L2QCF8"/>
<accession>A0A6L2QCF8</accession>
<proteinExistence type="predicted"/>
<protein>
    <submittedName>
        <fullName evidence="2">Uncharacterized protein</fullName>
    </submittedName>
</protein>